<organism evidence="2 3">
    <name type="scientific">Exidia glandulosa HHB12029</name>
    <dbReference type="NCBI Taxonomy" id="1314781"/>
    <lineage>
        <taxon>Eukaryota</taxon>
        <taxon>Fungi</taxon>
        <taxon>Dikarya</taxon>
        <taxon>Basidiomycota</taxon>
        <taxon>Agaricomycotina</taxon>
        <taxon>Agaricomycetes</taxon>
        <taxon>Auriculariales</taxon>
        <taxon>Exidiaceae</taxon>
        <taxon>Exidia</taxon>
    </lineage>
</organism>
<reference evidence="2 3" key="1">
    <citation type="journal article" date="2016" name="Mol. Biol. Evol.">
        <title>Comparative Genomics of Early-Diverging Mushroom-Forming Fungi Provides Insights into the Origins of Lignocellulose Decay Capabilities.</title>
        <authorList>
            <person name="Nagy L.G."/>
            <person name="Riley R."/>
            <person name="Tritt A."/>
            <person name="Adam C."/>
            <person name="Daum C."/>
            <person name="Floudas D."/>
            <person name="Sun H."/>
            <person name="Yadav J.S."/>
            <person name="Pangilinan J."/>
            <person name="Larsson K.H."/>
            <person name="Matsuura K."/>
            <person name="Barry K."/>
            <person name="Labutti K."/>
            <person name="Kuo R."/>
            <person name="Ohm R.A."/>
            <person name="Bhattacharya S.S."/>
            <person name="Shirouzu T."/>
            <person name="Yoshinaga Y."/>
            <person name="Martin F.M."/>
            <person name="Grigoriev I.V."/>
            <person name="Hibbett D.S."/>
        </authorList>
    </citation>
    <scope>NUCLEOTIDE SEQUENCE [LARGE SCALE GENOMIC DNA]</scope>
    <source>
        <strain evidence="2 3">HHB12029</strain>
    </source>
</reference>
<feature type="region of interest" description="Disordered" evidence="1">
    <location>
        <begin position="113"/>
        <end position="431"/>
    </location>
</feature>
<name>A0A165M568_EXIGL</name>
<dbReference type="OrthoDB" id="10625019at2759"/>
<evidence type="ECO:0000313" key="2">
    <source>
        <dbReference type="EMBL" id="KZV98782.1"/>
    </source>
</evidence>
<feature type="compositionally biased region" description="Polar residues" evidence="1">
    <location>
        <begin position="349"/>
        <end position="377"/>
    </location>
</feature>
<feature type="compositionally biased region" description="Basic and acidic residues" evidence="1">
    <location>
        <begin position="269"/>
        <end position="307"/>
    </location>
</feature>
<dbReference type="EMBL" id="KV425915">
    <property type="protein sequence ID" value="KZV98782.1"/>
    <property type="molecule type" value="Genomic_DNA"/>
</dbReference>
<feature type="compositionally biased region" description="Low complexity" evidence="1">
    <location>
        <begin position="27"/>
        <end position="48"/>
    </location>
</feature>
<feature type="compositionally biased region" description="Polar residues" evidence="1">
    <location>
        <begin position="200"/>
        <end position="220"/>
    </location>
</feature>
<feature type="compositionally biased region" description="Polar residues" evidence="1">
    <location>
        <begin position="11"/>
        <end position="25"/>
    </location>
</feature>
<accession>A0A165M568</accession>
<evidence type="ECO:0000256" key="1">
    <source>
        <dbReference type="SAM" id="MobiDB-lite"/>
    </source>
</evidence>
<dbReference type="AlphaFoldDB" id="A0A165M568"/>
<proteinExistence type="predicted"/>
<dbReference type="InParanoid" id="A0A165M568"/>
<dbReference type="Proteomes" id="UP000077266">
    <property type="component" value="Unassembled WGS sequence"/>
</dbReference>
<feature type="compositionally biased region" description="Acidic residues" evidence="1">
    <location>
        <begin position="259"/>
        <end position="268"/>
    </location>
</feature>
<protein>
    <submittedName>
        <fullName evidence="2">Uncharacterized protein</fullName>
    </submittedName>
</protein>
<feature type="compositionally biased region" description="Polar residues" evidence="1">
    <location>
        <begin position="184"/>
        <end position="193"/>
    </location>
</feature>
<sequence length="431" mass="46341">MAQYYSAFFQSGLQPDKTPTPSRTVTPAAAASSSRHAPAPSSSSADSSKSMYFVFGKTGSLRAPGTRPASQTTADYAARNERGHASFLSMDASEPGTRSMISALLPYAAPSTLRGAGPSADALCSSSSSHRRVPSNPVPPPLAIPQRKGSVSAPGPDSPPSPALSTQSTQSHLMRPPPSPVPSTRSLKPSTSIRRADVHSTPTTDVGTMRSLSNASSFYRRTNRSRALAALEGRPEHTPAVASRLRSVPETRSFVPFGDSDEEEEPEQADERTRYQRFVEKTRAAALREKEERERARRQAEEEERRARAARRGTSVMYTSAQGQYPEPPPSAPAYAYNYNFIDLDDDGSNSSTRTRSDLSRNLASMSIVSPRSQQVQRPPMTTPSPAPSQRVPPAPSPAPSRVLHAPVPVRSASQQRPGWESPALHIASAA</sequence>
<keyword evidence="3" id="KW-1185">Reference proteome</keyword>
<evidence type="ECO:0000313" key="3">
    <source>
        <dbReference type="Proteomes" id="UP000077266"/>
    </source>
</evidence>
<feature type="compositionally biased region" description="Low complexity" evidence="1">
    <location>
        <begin position="118"/>
        <end position="128"/>
    </location>
</feature>
<gene>
    <name evidence="2" type="ORF">EXIGLDRAFT_286253</name>
</gene>
<feature type="region of interest" description="Disordered" evidence="1">
    <location>
        <begin position="11"/>
        <end position="48"/>
    </location>
</feature>
<feature type="compositionally biased region" description="Pro residues" evidence="1">
    <location>
        <begin position="381"/>
        <end position="399"/>
    </location>
</feature>